<dbReference type="Pfam" id="PF00480">
    <property type="entry name" value="ROK"/>
    <property type="match status" value="1"/>
</dbReference>
<protein>
    <recommendedName>
        <fullName evidence="2">N-acetyl-D-glucosamine kinase</fullName>
        <ecNumber evidence="1">2.7.1.59</ecNumber>
    </recommendedName>
    <alternativeName>
        <fullName evidence="10">GlcNAc kinase</fullName>
    </alternativeName>
</protein>
<evidence type="ECO:0000256" key="4">
    <source>
        <dbReference type="ARBA" id="ARBA00022723"/>
    </source>
</evidence>
<keyword evidence="4" id="KW-0479">Metal-binding</keyword>
<dbReference type="Proteomes" id="UP000809137">
    <property type="component" value="Unassembled WGS sequence"/>
</dbReference>
<gene>
    <name evidence="14" type="ORF">JJB79_09440</name>
</gene>
<evidence type="ECO:0000256" key="5">
    <source>
        <dbReference type="ARBA" id="ARBA00022741"/>
    </source>
</evidence>
<keyword evidence="5" id="KW-0547">Nucleotide-binding</keyword>
<comment type="catalytic activity">
    <reaction evidence="13">
        <text>N-acetyl-D-glucosamine + ATP = N-acetyl-D-glucosamine 6-phosphate + ADP + H(+)</text>
        <dbReference type="Rhea" id="RHEA:17417"/>
        <dbReference type="ChEBI" id="CHEBI:15378"/>
        <dbReference type="ChEBI" id="CHEBI:30616"/>
        <dbReference type="ChEBI" id="CHEBI:57513"/>
        <dbReference type="ChEBI" id="CHEBI:456216"/>
        <dbReference type="ChEBI" id="CHEBI:506227"/>
        <dbReference type="EC" id="2.7.1.59"/>
    </reaction>
</comment>
<evidence type="ECO:0000256" key="3">
    <source>
        <dbReference type="ARBA" id="ARBA00022679"/>
    </source>
</evidence>
<keyword evidence="7" id="KW-0862">Zinc</keyword>
<evidence type="ECO:0000256" key="2">
    <source>
        <dbReference type="ARBA" id="ARBA00014974"/>
    </source>
</evidence>
<comment type="similarity">
    <text evidence="12">Belongs to the ROK (NagC/XylR) family. NagK subfamily.</text>
</comment>
<keyword evidence="9" id="KW-0119">Carbohydrate metabolism</keyword>
<evidence type="ECO:0000256" key="10">
    <source>
        <dbReference type="ARBA" id="ARBA00031123"/>
    </source>
</evidence>
<evidence type="ECO:0000256" key="1">
    <source>
        <dbReference type="ARBA" id="ARBA00012122"/>
    </source>
</evidence>
<keyword evidence="15" id="KW-1185">Reference proteome</keyword>
<keyword evidence="6" id="KW-0418">Kinase</keyword>
<dbReference type="EC" id="2.7.1.59" evidence="1"/>
<evidence type="ECO:0000256" key="8">
    <source>
        <dbReference type="ARBA" id="ARBA00022840"/>
    </source>
</evidence>
<reference evidence="14 15" key="1">
    <citation type="submission" date="2021-01" db="EMBL/GenBank/DDBJ databases">
        <title>Complete genome sequence of Pantoea eucrina OB49, a heavy metal tolerant bacterium with PGPR potential isolated from wheat in Algeria.</title>
        <authorList>
            <person name="Lekired A."/>
            <person name="Ouzari I.H."/>
        </authorList>
    </citation>
    <scope>NUCLEOTIDE SEQUENCE [LARGE SCALE GENOMIC DNA]</scope>
    <source>
        <strain evidence="14 15">OB49</strain>
    </source>
</reference>
<dbReference type="PANTHER" id="PTHR18964">
    <property type="entry name" value="ROK (REPRESSOR, ORF, KINASE) FAMILY"/>
    <property type="match status" value="1"/>
</dbReference>
<sequence>MTIPALPVICLDLGGSFIKLGVMTQAEQIQLLDQQPMPARSWEAFCATVSDTIARHQAHFSAHSPVAVSTAGIVAPLSGEMFASNIPAFHGRHMAQELGAYLQRPVTVHNDADCFAVAEALAGAGQGHKVVLGAILGSGVGGGLVADGRLITGQNGLTGEWGHGPITLREVDIAGKTVAIPRQPCPCGQSGCLDTYGGARGLETLHRVLHDETLSSKAIVSRWQADENQAQQTLEAWLQLVSEPLAYTVNITGASCVAVGGGLASVVPLIAALNEAVQQRVLRRTPQPLVIPGRHAHQGGMLGAALLALAH</sequence>
<dbReference type="EMBL" id="JAFCXS010000005">
    <property type="protein sequence ID" value="MBM0747639.1"/>
    <property type="molecule type" value="Genomic_DNA"/>
</dbReference>
<dbReference type="GeneID" id="84693255"/>
<organism evidence="14 15">
    <name type="scientific">Pantoea eucrina</name>
    <dbReference type="NCBI Taxonomy" id="472693"/>
    <lineage>
        <taxon>Bacteria</taxon>
        <taxon>Pseudomonadati</taxon>
        <taxon>Pseudomonadota</taxon>
        <taxon>Gammaproteobacteria</taxon>
        <taxon>Enterobacterales</taxon>
        <taxon>Erwiniaceae</taxon>
        <taxon>Pantoea</taxon>
    </lineage>
</organism>
<dbReference type="PROSITE" id="PS01125">
    <property type="entry name" value="ROK"/>
    <property type="match status" value="1"/>
</dbReference>
<name>A0ABS1Z5E6_9GAMM</name>
<evidence type="ECO:0000256" key="13">
    <source>
        <dbReference type="ARBA" id="ARBA00049065"/>
    </source>
</evidence>
<comment type="caution">
    <text evidence="14">The sequence shown here is derived from an EMBL/GenBank/DDBJ whole genome shotgun (WGS) entry which is preliminary data.</text>
</comment>
<accession>A0ABS1Z5E6</accession>
<dbReference type="InterPro" id="IPR000600">
    <property type="entry name" value="ROK"/>
</dbReference>
<evidence type="ECO:0000256" key="6">
    <source>
        <dbReference type="ARBA" id="ARBA00022777"/>
    </source>
</evidence>
<dbReference type="PANTHER" id="PTHR18964:SF162">
    <property type="entry name" value="N-ACETYL-D-GLUCOSAMINE KINASE"/>
    <property type="match status" value="1"/>
</dbReference>
<keyword evidence="8" id="KW-0067">ATP-binding</keyword>
<evidence type="ECO:0000256" key="7">
    <source>
        <dbReference type="ARBA" id="ARBA00022833"/>
    </source>
</evidence>
<proteinExistence type="inferred from homology"/>
<dbReference type="InterPro" id="IPR043129">
    <property type="entry name" value="ATPase_NBD"/>
</dbReference>
<comment type="pathway">
    <text evidence="11">Cell wall biogenesis; peptidoglycan recycling.</text>
</comment>
<evidence type="ECO:0000256" key="12">
    <source>
        <dbReference type="ARBA" id="ARBA00038116"/>
    </source>
</evidence>
<dbReference type="Gene3D" id="3.30.420.40">
    <property type="match status" value="2"/>
</dbReference>
<evidence type="ECO:0000313" key="15">
    <source>
        <dbReference type="Proteomes" id="UP000809137"/>
    </source>
</evidence>
<dbReference type="SUPFAM" id="SSF53067">
    <property type="entry name" value="Actin-like ATPase domain"/>
    <property type="match status" value="1"/>
</dbReference>
<keyword evidence="3" id="KW-0808">Transferase</keyword>
<evidence type="ECO:0000256" key="11">
    <source>
        <dbReference type="ARBA" id="ARBA00037880"/>
    </source>
</evidence>
<dbReference type="RefSeq" id="WP_040113640.1">
    <property type="nucleotide sequence ID" value="NZ_CP083450.1"/>
</dbReference>
<evidence type="ECO:0000313" key="14">
    <source>
        <dbReference type="EMBL" id="MBM0747639.1"/>
    </source>
</evidence>
<evidence type="ECO:0000256" key="9">
    <source>
        <dbReference type="ARBA" id="ARBA00023277"/>
    </source>
</evidence>
<dbReference type="InterPro" id="IPR049874">
    <property type="entry name" value="ROK_cs"/>
</dbReference>